<evidence type="ECO:0000256" key="2">
    <source>
        <dbReference type="ARBA" id="ARBA00022448"/>
    </source>
</evidence>
<proteinExistence type="inferred from homology"/>
<evidence type="ECO:0000256" key="5">
    <source>
        <dbReference type="ARBA" id="ARBA00022989"/>
    </source>
</evidence>
<dbReference type="FunFam" id="1.10.3730.20:FF:000001">
    <property type="entry name" value="Quaternary ammonium compound resistance transporter SugE"/>
    <property type="match status" value="1"/>
</dbReference>
<sequence>MKAWLLLMGAIIAEVTATTALRASDGLSRLGPTLIVIVGYSISFYLLSLTLRTIPMGIAYAIWSGIGLVLITLSARFFFGQELDAPALIGMGFILVGIVIMNLFSRSIPH</sequence>
<evidence type="ECO:0000256" key="8">
    <source>
        <dbReference type="SAM" id="Phobius"/>
    </source>
</evidence>
<dbReference type="InterPro" id="IPR037185">
    <property type="entry name" value="EmrE-like"/>
</dbReference>
<dbReference type="EMBL" id="DSMG01000193">
    <property type="protein sequence ID" value="HDX33442.1"/>
    <property type="molecule type" value="Genomic_DNA"/>
</dbReference>
<evidence type="ECO:0000313" key="9">
    <source>
        <dbReference type="EMBL" id="HDX33442.1"/>
    </source>
</evidence>
<feature type="transmembrane region" description="Helical" evidence="8">
    <location>
        <begin position="85"/>
        <end position="104"/>
    </location>
</feature>
<keyword evidence="3" id="KW-1003">Cell membrane</keyword>
<comment type="subcellular location">
    <subcellularLocation>
        <location evidence="1 7">Cell membrane</location>
        <topology evidence="1 7">Multi-pass membrane protein</topology>
    </subcellularLocation>
</comment>
<accession>A0A7C1JN65</accession>
<dbReference type="SUPFAM" id="SSF103481">
    <property type="entry name" value="Multidrug resistance efflux transporter EmrE"/>
    <property type="match status" value="1"/>
</dbReference>
<evidence type="ECO:0000256" key="7">
    <source>
        <dbReference type="RuleBase" id="RU003942"/>
    </source>
</evidence>
<dbReference type="PANTHER" id="PTHR30561">
    <property type="entry name" value="SMR FAMILY PROTON-DEPENDENT DRUG EFFLUX TRANSPORTER SUGE"/>
    <property type="match status" value="1"/>
</dbReference>
<comment type="similarity">
    <text evidence="7">Belongs to the drug/metabolite transporter (DMT) superfamily. Small multidrug resistance (SMR) (TC 2.A.7.1) family.</text>
</comment>
<organism evidence="9">
    <name type="scientific">Caldilinea aerophila</name>
    <dbReference type="NCBI Taxonomy" id="133453"/>
    <lineage>
        <taxon>Bacteria</taxon>
        <taxon>Bacillati</taxon>
        <taxon>Chloroflexota</taxon>
        <taxon>Caldilineae</taxon>
        <taxon>Caldilineales</taxon>
        <taxon>Caldilineaceae</taxon>
        <taxon>Caldilinea</taxon>
    </lineage>
</organism>
<dbReference type="GO" id="GO:0005886">
    <property type="term" value="C:plasma membrane"/>
    <property type="evidence" value="ECO:0007669"/>
    <property type="project" value="UniProtKB-SubCell"/>
</dbReference>
<evidence type="ECO:0000256" key="4">
    <source>
        <dbReference type="ARBA" id="ARBA00022692"/>
    </source>
</evidence>
<dbReference type="InterPro" id="IPR000390">
    <property type="entry name" value="Small_drug/metabolite_transptr"/>
</dbReference>
<evidence type="ECO:0000256" key="3">
    <source>
        <dbReference type="ARBA" id="ARBA00022475"/>
    </source>
</evidence>
<comment type="caution">
    <text evidence="9">The sequence shown here is derived from an EMBL/GenBank/DDBJ whole genome shotgun (WGS) entry which is preliminary data.</text>
</comment>
<dbReference type="Pfam" id="PF00893">
    <property type="entry name" value="Multi_Drug_Res"/>
    <property type="match status" value="1"/>
</dbReference>
<reference evidence="9" key="1">
    <citation type="journal article" date="2020" name="mSystems">
        <title>Genome- and Community-Level Interaction Insights into Carbon Utilization and Element Cycling Functions of Hydrothermarchaeota in Hydrothermal Sediment.</title>
        <authorList>
            <person name="Zhou Z."/>
            <person name="Liu Y."/>
            <person name="Xu W."/>
            <person name="Pan J."/>
            <person name="Luo Z.H."/>
            <person name="Li M."/>
        </authorList>
    </citation>
    <scope>NUCLEOTIDE SEQUENCE [LARGE SCALE GENOMIC DNA]</scope>
    <source>
        <strain evidence="9">SpSt-289</strain>
    </source>
</reference>
<dbReference type="PANTHER" id="PTHR30561:SF1">
    <property type="entry name" value="MULTIDRUG TRANSPORTER EMRE"/>
    <property type="match status" value="1"/>
</dbReference>
<name>A0A7C1JN65_9CHLR</name>
<evidence type="ECO:0000256" key="1">
    <source>
        <dbReference type="ARBA" id="ARBA00004651"/>
    </source>
</evidence>
<keyword evidence="2" id="KW-0813">Transport</keyword>
<dbReference type="GO" id="GO:0022857">
    <property type="term" value="F:transmembrane transporter activity"/>
    <property type="evidence" value="ECO:0007669"/>
    <property type="project" value="InterPro"/>
</dbReference>
<feature type="transmembrane region" description="Helical" evidence="8">
    <location>
        <begin position="32"/>
        <end position="51"/>
    </location>
</feature>
<dbReference type="Gene3D" id="1.10.3730.20">
    <property type="match status" value="1"/>
</dbReference>
<keyword evidence="6 8" id="KW-0472">Membrane</keyword>
<dbReference type="AlphaFoldDB" id="A0A7C1JN65"/>
<protein>
    <submittedName>
        <fullName evidence="9">QacE family quaternary ammonium compound efflux SMR transporter</fullName>
    </submittedName>
</protein>
<evidence type="ECO:0000256" key="6">
    <source>
        <dbReference type="ARBA" id="ARBA00023136"/>
    </source>
</evidence>
<feature type="transmembrane region" description="Helical" evidence="8">
    <location>
        <begin position="58"/>
        <end position="79"/>
    </location>
</feature>
<dbReference type="InterPro" id="IPR045324">
    <property type="entry name" value="Small_multidrug_res"/>
</dbReference>
<keyword evidence="4 7" id="KW-0812">Transmembrane</keyword>
<keyword evidence="5 8" id="KW-1133">Transmembrane helix</keyword>
<gene>
    <name evidence="9" type="ORF">ENQ20_18450</name>
</gene>